<dbReference type="Gene3D" id="3.40.50.720">
    <property type="entry name" value="NAD(P)-binding Rossmann-like Domain"/>
    <property type="match status" value="1"/>
</dbReference>
<name>A0A1T4JM21_9HYPH</name>
<reference evidence="9" key="1">
    <citation type="submission" date="2017-02" db="EMBL/GenBank/DDBJ databases">
        <authorList>
            <person name="Varghese N."/>
            <person name="Submissions S."/>
        </authorList>
    </citation>
    <scope>NUCLEOTIDE SEQUENCE [LARGE SCALE GENOMIC DNA]</scope>
    <source>
        <strain evidence="9">ATCC 27094</strain>
    </source>
</reference>
<evidence type="ECO:0000256" key="1">
    <source>
        <dbReference type="ARBA" id="ARBA00001947"/>
    </source>
</evidence>
<feature type="domain" description="Enoyl reductase (ER)" evidence="7">
    <location>
        <begin position="10"/>
        <end position="359"/>
    </location>
</feature>
<dbReference type="FunFam" id="3.40.50.720:FF:000003">
    <property type="entry name" value="S-(hydroxymethyl)glutathione dehydrogenase"/>
    <property type="match status" value="1"/>
</dbReference>
<keyword evidence="4" id="KW-0560">Oxidoreductase</keyword>
<evidence type="ECO:0000313" key="8">
    <source>
        <dbReference type="EMBL" id="SJZ31181.1"/>
    </source>
</evidence>
<evidence type="ECO:0000256" key="2">
    <source>
        <dbReference type="ARBA" id="ARBA00022723"/>
    </source>
</evidence>
<dbReference type="CDD" id="cd08279">
    <property type="entry name" value="Zn_ADH_class_III"/>
    <property type="match status" value="1"/>
</dbReference>
<dbReference type="PANTHER" id="PTHR43880:SF12">
    <property type="entry name" value="ALCOHOL DEHYDROGENASE CLASS-3"/>
    <property type="match status" value="1"/>
</dbReference>
<dbReference type="Pfam" id="PF00107">
    <property type="entry name" value="ADH_zinc_N"/>
    <property type="match status" value="1"/>
</dbReference>
<keyword evidence="9" id="KW-1185">Reference proteome</keyword>
<gene>
    <name evidence="8" type="ORF">SAMN02745126_00148</name>
</gene>
<organism evidence="8 9">
    <name type="scientific">Enhydrobacter aerosaccus</name>
    <dbReference type="NCBI Taxonomy" id="225324"/>
    <lineage>
        <taxon>Bacteria</taxon>
        <taxon>Pseudomonadati</taxon>
        <taxon>Pseudomonadota</taxon>
        <taxon>Alphaproteobacteria</taxon>
        <taxon>Hyphomicrobiales</taxon>
        <taxon>Enhydrobacter</taxon>
    </lineage>
</organism>
<dbReference type="InterPro" id="IPR013149">
    <property type="entry name" value="ADH-like_C"/>
</dbReference>
<comment type="cofactor">
    <cofactor evidence="1 6">
        <name>Zn(2+)</name>
        <dbReference type="ChEBI" id="CHEBI:29105"/>
    </cofactor>
</comment>
<protein>
    <submittedName>
        <fullName evidence="8">S-(Hydroxymethyl)glutathione dehydrogenase / alcohol dehydrogenase</fullName>
    </submittedName>
</protein>
<dbReference type="Pfam" id="PF08240">
    <property type="entry name" value="ADH_N"/>
    <property type="match status" value="1"/>
</dbReference>
<dbReference type="Gene3D" id="3.90.180.10">
    <property type="entry name" value="Medium-chain alcohol dehydrogenases, catalytic domain"/>
    <property type="match status" value="1"/>
</dbReference>
<sequence>MKAQAAVMYAINEPLRIEEILLDKPARGEVLIRTAFAGVCHSDLHYIEGLYTRPCPCVLGHESAGVVEAVGDDVTYVRPGDHVITCISTFCGECEYCMTGRLSLCLSPSTRRDPNGPQRIMLNGTPLPHTSNLSSFAEYMLVHERSIVKIRSDIPLDRAAVIGCAVMTGAGAVFRTAKVEPGSTVAVIGLGGIGLSAVNGAAIAGAGRIIAIDKVASKLELAKEFGATDVLDASAADPIKAVREMTAGGVEYSFECVGSKTTVEQAFRMLRRGGTATIIGMMPLGTRFEVSGAELLGEKRIQGSAMGSNKFRIDMPRLVDFYLRGDLKLDKLISGRTRLTGINDAFAQLKTGEPARTVIQF</sequence>
<evidence type="ECO:0000256" key="3">
    <source>
        <dbReference type="ARBA" id="ARBA00022833"/>
    </source>
</evidence>
<dbReference type="PROSITE" id="PS00059">
    <property type="entry name" value="ADH_ZINC"/>
    <property type="match status" value="1"/>
</dbReference>
<evidence type="ECO:0000256" key="5">
    <source>
        <dbReference type="ARBA" id="ARBA00023027"/>
    </source>
</evidence>
<evidence type="ECO:0000259" key="7">
    <source>
        <dbReference type="SMART" id="SM00829"/>
    </source>
</evidence>
<dbReference type="GO" id="GO:0008270">
    <property type="term" value="F:zinc ion binding"/>
    <property type="evidence" value="ECO:0007669"/>
    <property type="project" value="InterPro"/>
</dbReference>
<keyword evidence="5" id="KW-0520">NAD</keyword>
<comment type="similarity">
    <text evidence="6">Belongs to the zinc-containing alcohol dehydrogenase family.</text>
</comment>
<evidence type="ECO:0000256" key="4">
    <source>
        <dbReference type="ARBA" id="ARBA00023002"/>
    </source>
</evidence>
<keyword evidence="2 6" id="KW-0479">Metal-binding</keyword>
<keyword evidence="3 6" id="KW-0862">Zinc</keyword>
<dbReference type="SMART" id="SM00829">
    <property type="entry name" value="PKS_ER"/>
    <property type="match status" value="1"/>
</dbReference>
<dbReference type="SUPFAM" id="SSF50129">
    <property type="entry name" value="GroES-like"/>
    <property type="match status" value="2"/>
</dbReference>
<dbReference type="SUPFAM" id="SSF51735">
    <property type="entry name" value="NAD(P)-binding Rossmann-fold domains"/>
    <property type="match status" value="1"/>
</dbReference>
<dbReference type="AlphaFoldDB" id="A0A1T4JM21"/>
<dbReference type="Proteomes" id="UP000190092">
    <property type="component" value="Unassembled WGS sequence"/>
</dbReference>
<evidence type="ECO:0000313" key="9">
    <source>
        <dbReference type="Proteomes" id="UP000190092"/>
    </source>
</evidence>
<accession>A0A1T4JM21</accession>
<dbReference type="InterPro" id="IPR002328">
    <property type="entry name" value="ADH_Zn_CS"/>
</dbReference>
<proteinExistence type="inferred from homology"/>
<dbReference type="STRING" id="225324.SAMN02745126_00148"/>
<dbReference type="InterPro" id="IPR013154">
    <property type="entry name" value="ADH-like_N"/>
</dbReference>
<evidence type="ECO:0000256" key="6">
    <source>
        <dbReference type="RuleBase" id="RU361277"/>
    </source>
</evidence>
<dbReference type="GO" id="GO:0051903">
    <property type="term" value="F:S-(hydroxymethyl)glutathione dehydrogenase [NAD(P)+] activity"/>
    <property type="evidence" value="ECO:0007669"/>
    <property type="project" value="TreeGrafter"/>
</dbReference>
<dbReference type="InterPro" id="IPR036291">
    <property type="entry name" value="NAD(P)-bd_dom_sf"/>
</dbReference>
<dbReference type="GO" id="GO:0046294">
    <property type="term" value="P:formaldehyde catabolic process"/>
    <property type="evidence" value="ECO:0007669"/>
    <property type="project" value="TreeGrafter"/>
</dbReference>
<dbReference type="EMBL" id="FUWJ01000001">
    <property type="protein sequence ID" value="SJZ31181.1"/>
    <property type="molecule type" value="Genomic_DNA"/>
</dbReference>
<dbReference type="GO" id="GO:0005829">
    <property type="term" value="C:cytosol"/>
    <property type="evidence" value="ECO:0007669"/>
    <property type="project" value="TreeGrafter"/>
</dbReference>
<dbReference type="PANTHER" id="PTHR43880">
    <property type="entry name" value="ALCOHOL DEHYDROGENASE"/>
    <property type="match status" value="1"/>
</dbReference>
<dbReference type="InterPro" id="IPR011032">
    <property type="entry name" value="GroES-like_sf"/>
</dbReference>
<dbReference type="InterPro" id="IPR020843">
    <property type="entry name" value="ER"/>
</dbReference>